<dbReference type="AlphaFoldDB" id="A0A916JCA8"/>
<evidence type="ECO:0000259" key="2">
    <source>
        <dbReference type="Pfam" id="PF00149"/>
    </source>
</evidence>
<accession>A0A916JCA8</accession>
<organism evidence="3 4">
    <name type="scientific">Dyadobacter helix</name>
    <dbReference type="NCBI Taxonomy" id="2822344"/>
    <lineage>
        <taxon>Bacteria</taxon>
        <taxon>Pseudomonadati</taxon>
        <taxon>Bacteroidota</taxon>
        <taxon>Cytophagia</taxon>
        <taxon>Cytophagales</taxon>
        <taxon>Spirosomataceae</taxon>
        <taxon>Dyadobacter</taxon>
    </lineage>
</organism>
<dbReference type="InterPro" id="IPR004843">
    <property type="entry name" value="Calcineurin-like_PHP"/>
</dbReference>
<protein>
    <submittedName>
        <fullName evidence="3">3',5'-cyclic adenosine monophosphate phosphodiesterase CpdA</fullName>
        <ecNumber evidence="3">3.1.4.53</ecNumber>
    </submittedName>
</protein>
<proteinExistence type="predicted"/>
<dbReference type="PANTHER" id="PTHR22953:SF153">
    <property type="entry name" value="PURPLE ACID PHOSPHATASE"/>
    <property type="match status" value="1"/>
</dbReference>
<dbReference type="EC" id="3.1.4.53" evidence="3"/>
<dbReference type="RefSeq" id="WP_215239487.1">
    <property type="nucleotide sequence ID" value="NZ_CAJRAF010000002.1"/>
</dbReference>
<dbReference type="Gene3D" id="3.60.21.10">
    <property type="match status" value="1"/>
</dbReference>
<name>A0A916JCA8_9BACT</name>
<reference evidence="3" key="1">
    <citation type="submission" date="2021-04" db="EMBL/GenBank/DDBJ databases">
        <authorList>
            <person name="Rodrigo-Torres L."/>
            <person name="Arahal R. D."/>
            <person name="Lucena T."/>
        </authorList>
    </citation>
    <scope>NUCLEOTIDE SEQUENCE</scope>
    <source>
        <strain evidence="3">CECT 9275</strain>
    </source>
</reference>
<keyword evidence="1" id="KW-0732">Signal</keyword>
<sequence length="384" mass="43605">MEKAEKHKRQRDALKYETPVFKKNQPDDSFKFRSLPKPTGTYPYHLNLADILPLPEKEKMTFHILGDTGSIRNPGFIRHVVAAMESQYQPSASDETHPQFLYHLGDIVYNHGEASQYQKQFFEPYQHYPAPIFAIAGNHDSDVNPESETGYDSLDAFKAVFCDTESRIVPFSGNAQRKSQQQPNIYWTLKAPLANIIGIHSNVPKFGIVTSEQRSWLAEELITAGRERPDKALILCIHHSPYSADINHGSSLPMINLLESVFAETGVRPDVVFSGHVHNYQRFTRHYTDGKSVPFIVAGAGGYDELHAVALKNDLNFTSEKPEFEGVRLEKYCDDQHGFLKINIERNNGRLTLGGKYYTIPQVSRFRYDTEPEPSLADQFSIVL</sequence>
<keyword evidence="4" id="KW-1185">Reference proteome</keyword>
<comment type="caution">
    <text evidence="3">The sequence shown here is derived from an EMBL/GenBank/DDBJ whole genome shotgun (WGS) entry which is preliminary data.</text>
</comment>
<dbReference type="Pfam" id="PF00149">
    <property type="entry name" value="Metallophos"/>
    <property type="match status" value="1"/>
</dbReference>
<gene>
    <name evidence="3" type="primary">cpdA_9</name>
    <name evidence="3" type="ORF">DYBT9275_02928</name>
</gene>
<dbReference type="InterPro" id="IPR039331">
    <property type="entry name" value="PAPs-like"/>
</dbReference>
<keyword evidence="3" id="KW-0378">Hydrolase</keyword>
<dbReference type="Proteomes" id="UP000680038">
    <property type="component" value="Unassembled WGS sequence"/>
</dbReference>
<evidence type="ECO:0000313" key="3">
    <source>
        <dbReference type="EMBL" id="CAG5002609.1"/>
    </source>
</evidence>
<dbReference type="PANTHER" id="PTHR22953">
    <property type="entry name" value="ACID PHOSPHATASE RELATED"/>
    <property type="match status" value="1"/>
</dbReference>
<evidence type="ECO:0000313" key="4">
    <source>
        <dbReference type="Proteomes" id="UP000680038"/>
    </source>
</evidence>
<evidence type="ECO:0000256" key="1">
    <source>
        <dbReference type="ARBA" id="ARBA00022729"/>
    </source>
</evidence>
<feature type="domain" description="Calcineurin-like phosphoesterase" evidence="2">
    <location>
        <begin position="60"/>
        <end position="280"/>
    </location>
</feature>
<dbReference type="SUPFAM" id="SSF56300">
    <property type="entry name" value="Metallo-dependent phosphatases"/>
    <property type="match status" value="1"/>
</dbReference>
<dbReference type="InterPro" id="IPR029052">
    <property type="entry name" value="Metallo-depent_PP-like"/>
</dbReference>
<dbReference type="GO" id="GO:0003993">
    <property type="term" value="F:acid phosphatase activity"/>
    <property type="evidence" value="ECO:0007669"/>
    <property type="project" value="InterPro"/>
</dbReference>
<dbReference type="GO" id="GO:0004115">
    <property type="term" value="F:3',5'-cyclic-AMP phosphodiesterase activity"/>
    <property type="evidence" value="ECO:0007669"/>
    <property type="project" value="UniProtKB-EC"/>
</dbReference>
<dbReference type="EMBL" id="CAJRAF010000002">
    <property type="protein sequence ID" value="CAG5002609.1"/>
    <property type="molecule type" value="Genomic_DNA"/>
</dbReference>